<protein>
    <submittedName>
        <fullName evidence="2">ROK family transcriptional regulator</fullName>
    </submittedName>
</protein>
<dbReference type="Pfam" id="PF00480">
    <property type="entry name" value="ROK"/>
    <property type="match status" value="1"/>
</dbReference>
<organism evidence="2 3">
    <name type="scientific">Candidatus Aphodenecus pullistercoris</name>
    <dbReference type="NCBI Taxonomy" id="2840669"/>
    <lineage>
        <taxon>Bacteria</taxon>
        <taxon>Pseudomonadati</taxon>
        <taxon>Spirochaetota</taxon>
        <taxon>Spirochaetia</taxon>
        <taxon>Spirochaetales</taxon>
        <taxon>Candidatus Aphodenecus</taxon>
    </lineage>
</organism>
<proteinExistence type="inferred from homology"/>
<dbReference type="PANTHER" id="PTHR18964:SF149">
    <property type="entry name" value="BIFUNCTIONAL UDP-N-ACETYLGLUCOSAMINE 2-EPIMERASE_N-ACETYLMANNOSAMINE KINASE"/>
    <property type="match status" value="1"/>
</dbReference>
<gene>
    <name evidence="2" type="ORF">IAC42_09420</name>
</gene>
<sequence length="378" mass="41127">MNFSKPENARLVNRLKVLNALRDGGGLSRAQLAKALRINKVSMGEIVQDLVAEGAVLEGDKQDVSVGRPGTSLSFNEAHATIVGVDIGTRVISTSLFTLLGKTIRMERHPSADFKSADDYAAAIDASLRKFTSFTPAPIIGMCIAINADISPEGRISTSFITPLDGEEDFASRFSSYGFPVVLASALKCAAEAERFYFQTTLEDMLFVNWGEHLSSALILRDRIIPSMSFAHMPMLNRNVCHCGSVGCLETVAGGFGLQCESQREFGQVATGREMMKDEEKYRKLLMQACEALAKALVFAVCSTGAKAVLVGGGLSNLGDEYFAYMLDTFTKSAPLPLRDVPIYRSYYKEKGTVQGAGLMAAEDFFFRKNLLLSLEEA</sequence>
<dbReference type="AlphaFoldDB" id="A0A9D9H7H5"/>
<reference evidence="2" key="2">
    <citation type="journal article" date="2021" name="PeerJ">
        <title>Extensive microbial diversity within the chicken gut microbiome revealed by metagenomics and culture.</title>
        <authorList>
            <person name="Gilroy R."/>
            <person name="Ravi A."/>
            <person name="Getino M."/>
            <person name="Pursley I."/>
            <person name="Horton D.L."/>
            <person name="Alikhan N.F."/>
            <person name="Baker D."/>
            <person name="Gharbi K."/>
            <person name="Hall N."/>
            <person name="Watson M."/>
            <person name="Adriaenssens E.M."/>
            <person name="Foster-Nyarko E."/>
            <person name="Jarju S."/>
            <person name="Secka A."/>
            <person name="Antonio M."/>
            <person name="Oren A."/>
            <person name="Chaudhuri R.R."/>
            <person name="La Ragione R."/>
            <person name="Hildebrand F."/>
            <person name="Pallen M.J."/>
        </authorList>
    </citation>
    <scope>NUCLEOTIDE SEQUENCE</scope>
    <source>
        <strain evidence="2">11167</strain>
    </source>
</reference>
<accession>A0A9D9H7H5</accession>
<dbReference type="SUPFAM" id="SSF46785">
    <property type="entry name" value="Winged helix' DNA-binding domain"/>
    <property type="match status" value="1"/>
</dbReference>
<dbReference type="Gene3D" id="3.30.420.40">
    <property type="match status" value="2"/>
</dbReference>
<evidence type="ECO:0000256" key="1">
    <source>
        <dbReference type="ARBA" id="ARBA00006479"/>
    </source>
</evidence>
<dbReference type="InterPro" id="IPR036388">
    <property type="entry name" value="WH-like_DNA-bd_sf"/>
</dbReference>
<dbReference type="Proteomes" id="UP000823633">
    <property type="component" value="Unassembled WGS sequence"/>
</dbReference>
<evidence type="ECO:0000313" key="2">
    <source>
        <dbReference type="EMBL" id="MBO8443955.1"/>
    </source>
</evidence>
<dbReference type="InterPro" id="IPR000600">
    <property type="entry name" value="ROK"/>
</dbReference>
<name>A0A9D9H7H5_9SPIR</name>
<dbReference type="InterPro" id="IPR043129">
    <property type="entry name" value="ATPase_NBD"/>
</dbReference>
<dbReference type="InterPro" id="IPR036390">
    <property type="entry name" value="WH_DNA-bd_sf"/>
</dbReference>
<dbReference type="SUPFAM" id="SSF53067">
    <property type="entry name" value="Actin-like ATPase domain"/>
    <property type="match status" value="1"/>
</dbReference>
<comment type="similarity">
    <text evidence="1">Belongs to the ROK (NagC/XylR) family.</text>
</comment>
<dbReference type="Gene3D" id="1.10.10.10">
    <property type="entry name" value="Winged helix-like DNA-binding domain superfamily/Winged helix DNA-binding domain"/>
    <property type="match status" value="1"/>
</dbReference>
<evidence type="ECO:0000313" key="3">
    <source>
        <dbReference type="Proteomes" id="UP000823633"/>
    </source>
</evidence>
<comment type="caution">
    <text evidence="2">The sequence shown here is derived from an EMBL/GenBank/DDBJ whole genome shotgun (WGS) entry which is preliminary data.</text>
</comment>
<dbReference type="EMBL" id="JADIMU010000065">
    <property type="protein sequence ID" value="MBO8443955.1"/>
    <property type="molecule type" value="Genomic_DNA"/>
</dbReference>
<dbReference type="PANTHER" id="PTHR18964">
    <property type="entry name" value="ROK (REPRESSOR, ORF, KINASE) FAMILY"/>
    <property type="match status" value="1"/>
</dbReference>
<reference evidence="2" key="1">
    <citation type="submission" date="2020-10" db="EMBL/GenBank/DDBJ databases">
        <authorList>
            <person name="Gilroy R."/>
        </authorList>
    </citation>
    <scope>NUCLEOTIDE SEQUENCE</scope>
    <source>
        <strain evidence="2">11167</strain>
    </source>
</reference>